<evidence type="ECO:0000313" key="2">
    <source>
        <dbReference type="EMBL" id="TFL06428.1"/>
    </source>
</evidence>
<dbReference type="EMBL" id="ML178815">
    <property type="protein sequence ID" value="TFL06428.1"/>
    <property type="molecule type" value="Genomic_DNA"/>
</dbReference>
<proteinExistence type="predicted"/>
<evidence type="ECO:0000313" key="3">
    <source>
        <dbReference type="Proteomes" id="UP000305067"/>
    </source>
</evidence>
<sequence>MLALNLWTLRRNDLPWEVVESVGVDPIPVCYEENGPSDISRTYVFRLQNYRTREQLKGAVRFARNQLVEEVQRGETGFDSIIHERWVIRTAAKQFADELKGSSSWQHETDCGLSSRSGRNNTV</sequence>
<reference evidence="2 3" key="1">
    <citation type="journal article" date="2019" name="Nat. Ecol. Evol.">
        <title>Megaphylogeny resolves global patterns of mushroom evolution.</title>
        <authorList>
            <person name="Varga T."/>
            <person name="Krizsan K."/>
            <person name="Foldi C."/>
            <person name="Dima B."/>
            <person name="Sanchez-Garcia M."/>
            <person name="Sanchez-Ramirez S."/>
            <person name="Szollosi G.J."/>
            <person name="Szarkandi J.G."/>
            <person name="Papp V."/>
            <person name="Albert L."/>
            <person name="Andreopoulos W."/>
            <person name="Angelini C."/>
            <person name="Antonin V."/>
            <person name="Barry K.W."/>
            <person name="Bougher N.L."/>
            <person name="Buchanan P."/>
            <person name="Buyck B."/>
            <person name="Bense V."/>
            <person name="Catcheside P."/>
            <person name="Chovatia M."/>
            <person name="Cooper J."/>
            <person name="Damon W."/>
            <person name="Desjardin D."/>
            <person name="Finy P."/>
            <person name="Geml J."/>
            <person name="Haridas S."/>
            <person name="Hughes K."/>
            <person name="Justo A."/>
            <person name="Karasinski D."/>
            <person name="Kautmanova I."/>
            <person name="Kiss B."/>
            <person name="Kocsube S."/>
            <person name="Kotiranta H."/>
            <person name="LaButti K.M."/>
            <person name="Lechner B.E."/>
            <person name="Liimatainen K."/>
            <person name="Lipzen A."/>
            <person name="Lukacs Z."/>
            <person name="Mihaltcheva S."/>
            <person name="Morgado L.N."/>
            <person name="Niskanen T."/>
            <person name="Noordeloos M.E."/>
            <person name="Ohm R.A."/>
            <person name="Ortiz-Santana B."/>
            <person name="Ovrebo C."/>
            <person name="Racz N."/>
            <person name="Riley R."/>
            <person name="Savchenko A."/>
            <person name="Shiryaev A."/>
            <person name="Soop K."/>
            <person name="Spirin V."/>
            <person name="Szebenyi C."/>
            <person name="Tomsovsky M."/>
            <person name="Tulloss R.E."/>
            <person name="Uehling J."/>
            <person name="Grigoriev I.V."/>
            <person name="Vagvolgyi C."/>
            <person name="Papp T."/>
            <person name="Martin F.M."/>
            <person name="Miettinen O."/>
            <person name="Hibbett D.S."/>
            <person name="Nagy L.G."/>
        </authorList>
    </citation>
    <scope>NUCLEOTIDE SEQUENCE [LARGE SCALE GENOMIC DNA]</scope>
    <source>
        <strain evidence="2 3">CBS 309.79</strain>
    </source>
</reference>
<gene>
    <name evidence="2" type="ORF">BDV98DRAFT_579425</name>
</gene>
<dbReference type="AlphaFoldDB" id="A0A5C3QYL5"/>
<keyword evidence="3" id="KW-1185">Reference proteome</keyword>
<name>A0A5C3QYL5_9AGAR</name>
<feature type="region of interest" description="Disordered" evidence="1">
    <location>
        <begin position="101"/>
        <end position="123"/>
    </location>
</feature>
<evidence type="ECO:0000256" key="1">
    <source>
        <dbReference type="SAM" id="MobiDB-lite"/>
    </source>
</evidence>
<accession>A0A5C3QYL5</accession>
<protein>
    <submittedName>
        <fullName evidence="2">Uncharacterized protein</fullName>
    </submittedName>
</protein>
<dbReference type="Proteomes" id="UP000305067">
    <property type="component" value="Unassembled WGS sequence"/>
</dbReference>
<dbReference type="OrthoDB" id="3349961at2759"/>
<organism evidence="2 3">
    <name type="scientific">Pterulicium gracile</name>
    <dbReference type="NCBI Taxonomy" id="1884261"/>
    <lineage>
        <taxon>Eukaryota</taxon>
        <taxon>Fungi</taxon>
        <taxon>Dikarya</taxon>
        <taxon>Basidiomycota</taxon>
        <taxon>Agaricomycotina</taxon>
        <taxon>Agaricomycetes</taxon>
        <taxon>Agaricomycetidae</taxon>
        <taxon>Agaricales</taxon>
        <taxon>Pleurotineae</taxon>
        <taxon>Pterulaceae</taxon>
        <taxon>Pterulicium</taxon>
    </lineage>
</organism>